<accession>A0A1X2DVI3</accession>
<dbReference type="PANTHER" id="PTHR30055:SF212">
    <property type="entry name" value="TETR-FAMILY FAMILY TRANSCRIPTIONAL REGULATOR"/>
    <property type="match status" value="1"/>
</dbReference>
<evidence type="ECO:0000256" key="1">
    <source>
        <dbReference type="ARBA" id="ARBA00023015"/>
    </source>
</evidence>
<dbReference type="STRING" id="1787.A5725_14650"/>
<comment type="caution">
    <text evidence="6">The sequence shown here is derived from an EMBL/GenBank/DDBJ whole genome shotgun (WGS) entry which is preliminary data.</text>
</comment>
<dbReference type="Gene3D" id="1.10.357.10">
    <property type="entry name" value="Tetracycline Repressor, domain 2"/>
    <property type="match status" value="1"/>
</dbReference>
<dbReference type="Pfam" id="PF13305">
    <property type="entry name" value="TetR_C_33"/>
    <property type="match status" value="1"/>
</dbReference>
<evidence type="ECO:0000256" key="4">
    <source>
        <dbReference type="PROSITE-ProRule" id="PRU00335"/>
    </source>
</evidence>
<sequence length="239" mass="25765">MVDVSVEGLRRQRAPRGSGDRLRHEILDAATELLLETGQARAVSIRSVAQRVGVTSPSIYLHFKDKDALLDAVCARYLARLDQAMEQVAIGQSSTVDVLRAQGLAYVRFAVQTPELYRLATMGEWRSGSNVDMALDSTAFKHMRASVQSLMDEGVYRTDDPTTIALELWTAAHGVAALLIAKPHLPFGDVDSFADRVLGAVLCGHMVAGLVGSQVGGKATSGQMVDWVMAHRDSAESSA</sequence>
<dbReference type="AlphaFoldDB" id="A0A1X2DVI3"/>
<dbReference type="InterPro" id="IPR009057">
    <property type="entry name" value="Homeodomain-like_sf"/>
</dbReference>
<dbReference type="InterPro" id="IPR001647">
    <property type="entry name" value="HTH_TetR"/>
</dbReference>
<dbReference type="PROSITE" id="PS50977">
    <property type="entry name" value="HTH_TETR_2"/>
    <property type="match status" value="1"/>
</dbReference>
<protein>
    <submittedName>
        <fullName evidence="6">TetR family transcriptional regulator</fullName>
    </submittedName>
</protein>
<evidence type="ECO:0000256" key="3">
    <source>
        <dbReference type="ARBA" id="ARBA00023163"/>
    </source>
</evidence>
<evidence type="ECO:0000313" key="7">
    <source>
        <dbReference type="Proteomes" id="UP000193317"/>
    </source>
</evidence>
<dbReference type="SUPFAM" id="SSF46689">
    <property type="entry name" value="Homeodomain-like"/>
    <property type="match status" value="1"/>
</dbReference>
<reference evidence="6 7" key="1">
    <citation type="submission" date="2016-01" db="EMBL/GenBank/DDBJ databases">
        <title>The new phylogeny of the genus Mycobacterium.</title>
        <authorList>
            <person name="Tarcisio F."/>
            <person name="Conor M."/>
            <person name="Antonella G."/>
            <person name="Elisabetta G."/>
            <person name="Giulia F.S."/>
            <person name="Sara T."/>
            <person name="Anna F."/>
            <person name="Clotilde B."/>
            <person name="Roberto B."/>
            <person name="Veronica D.S."/>
            <person name="Fabio R."/>
            <person name="Monica P."/>
            <person name="Olivier J."/>
            <person name="Enrico T."/>
            <person name="Nicola S."/>
        </authorList>
    </citation>
    <scope>NUCLEOTIDE SEQUENCE [LARGE SCALE GENOMIC DNA]</scope>
    <source>
        <strain evidence="6 7">DSM 44166</strain>
    </source>
</reference>
<dbReference type="InterPro" id="IPR050109">
    <property type="entry name" value="HTH-type_TetR-like_transc_reg"/>
</dbReference>
<feature type="DNA-binding region" description="H-T-H motif" evidence="4">
    <location>
        <begin position="44"/>
        <end position="63"/>
    </location>
</feature>
<dbReference type="RefSeq" id="WP_085672580.1">
    <property type="nucleotide sequence ID" value="NZ_JACKRU010000831.1"/>
</dbReference>
<evidence type="ECO:0000313" key="6">
    <source>
        <dbReference type="EMBL" id="ORW92060.1"/>
    </source>
</evidence>
<keyword evidence="7" id="KW-1185">Reference proteome</keyword>
<keyword evidence="3" id="KW-0804">Transcription</keyword>
<gene>
    <name evidence="6" type="ORF">AWC27_09450</name>
</gene>
<keyword evidence="2 4" id="KW-0238">DNA-binding</keyword>
<proteinExistence type="predicted"/>
<keyword evidence="1" id="KW-0805">Transcription regulation</keyword>
<dbReference type="GO" id="GO:0000976">
    <property type="term" value="F:transcription cis-regulatory region binding"/>
    <property type="evidence" value="ECO:0007669"/>
    <property type="project" value="TreeGrafter"/>
</dbReference>
<feature type="domain" description="HTH tetR-type" evidence="5">
    <location>
        <begin position="20"/>
        <end position="81"/>
    </location>
</feature>
<dbReference type="EMBL" id="LQPW01000152">
    <property type="protein sequence ID" value="ORW92060.1"/>
    <property type="molecule type" value="Genomic_DNA"/>
</dbReference>
<dbReference type="InterPro" id="IPR025996">
    <property type="entry name" value="MT1864/Rv1816-like_C"/>
</dbReference>
<evidence type="ECO:0000256" key="2">
    <source>
        <dbReference type="ARBA" id="ARBA00023125"/>
    </source>
</evidence>
<dbReference type="Proteomes" id="UP000193317">
    <property type="component" value="Unassembled WGS sequence"/>
</dbReference>
<name>A0A1X2DVI3_MYCSZ</name>
<evidence type="ECO:0000259" key="5">
    <source>
        <dbReference type="PROSITE" id="PS50977"/>
    </source>
</evidence>
<organism evidence="6 7">
    <name type="scientific">Mycobacterium szulgai</name>
    <dbReference type="NCBI Taxonomy" id="1787"/>
    <lineage>
        <taxon>Bacteria</taxon>
        <taxon>Bacillati</taxon>
        <taxon>Actinomycetota</taxon>
        <taxon>Actinomycetes</taxon>
        <taxon>Mycobacteriales</taxon>
        <taxon>Mycobacteriaceae</taxon>
        <taxon>Mycobacterium</taxon>
    </lineage>
</organism>
<dbReference type="GO" id="GO:0003700">
    <property type="term" value="F:DNA-binding transcription factor activity"/>
    <property type="evidence" value="ECO:0007669"/>
    <property type="project" value="TreeGrafter"/>
</dbReference>
<dbReference type="PANTHER" id="PTHR30055">
    <property type="entry name" value="HTH-TYPE TRANSCRIPTIONAL REGULATOR RUTR"/>
    <property type="match status" value="1"/>
</dbReference>
<dbReference type="SUPFAM" id="SSF48498">
    <property type="entry name" value="Tetracyclin repressor-like, C-terminal domain"/>
    <property type="match status" value="1"/>
</dbReference>
<dbReference type="Pfam" id="PF00440">
    <property type="entry name" value="TetR_N"/>
    <property type="match status" value="1"/>
</dbReference>
<dbReference type="InterPro" id="IPR036271">
    <property type="entry name" value="Tet_transcr_reg_TetR-rel_C_sf"/>
</dbReference>